<name>A0ACB8RNU8_9AGAM</name>
<gene>
    <name evidence="1" type="ORF">FA95DRAFT_91225</name>
</gene>
<keyword evidence="2" id="KW-1185">Reference proteome</keyword>
<proteinExistence type="predicted"/>
<organism evidence="1 2">
    <name type="scientific">Auriscalpium vulgare</name>
    <dbReference type="NCBI Taxonomy" id="40419"/>
    <lineage>
        <taxon>Eukaryota</taxon>
        <taxon>Fungi</taxon>
        <taxon>Dikarya</taxon>
        <taxon>Basidiomycota</taxon>
        <taxon>Agaricomycotina</taxon>
        <taxon>Agaricomycetes</taxon>
        <taxon>Russulales</taxon>
        <taxon>Auriscalpiaceae</taxon>
        <taxon>Auriscalpium</taxon>
    </lineage>
</organism>
<sequence length="167" mass="19006">MDYDSCNISRIPRRHTTFFNVAVGRRKGLGLQHEAFRDRLRRCQRVHINSDAPLNCSIGLLRSSSHVVSHLLLVCIPTTLTSLLIQCNALRRGTVQVSTLACREVASAALVKHRLSLVGEWRVRNPVCPTVHFTLTRTMEAAYTTSYRRRSRVPLFPLKSMPYSTQF</sequence>
<evidence type="ECO:0000313" key="1">
    <source>
        <dbReference type="EMBL" id="KAI0045725.1"/>
    </source>
</evidence>
<evidence type="ECO:0000313" key="2">
    <source>
        <dbReference type="Proteomes" id="UP000814033"/>
    </source>
</evidence>
<dbReference type="EMBL" id="MU275943">
    <property type="protein sequence ID" value="KAI0045725.1"/>
    <property type="molecule type" value="Genomic_DNA"/>
</dbReference>
<protein>
    <submittedName>
        <fullName evidence="1">Uncharacterized protein</fullName>
    </submittedName>
</protein>
<accession>A0ACB8RNU8</accession>
<reference evidence="1" key="2">
    <citation type="journal article" date="2022" name="New Phytol.">
        <title>Evolutionary transition to the ectomycorrhizal habit in the genomes of a hyperdiverse lineage of mushroom-forming fungi.</title>
        <authorList>
            <person name="Looney B."/>
            <person name="Miyauchi S."/>
            <person name="Morin E."/>
            <person name="Drula E."/>
            <person name="Courty P.E."/>
            <person name="Kohler A."/>
            <person name="Kuo A."/>
            <person name="LaButti K."/>
            <person name="Pangilinan J."/>
            <person name="Lipzen A."/>
            <person name="Riley R."/>
            <person name="Andreopoulos W."/>
            <person name="He G."/>
            <person name="Johnson J."/>
            <person name="Nolan M."/>
            <person name="Tritt A."/>
            <person name="Barry K.W."/>
            <person name="Grigoriev I.V."/>
            <person name="Nagy L.G."/>
            <person name="Hibbett D."/>
            <person name="Henrissat B."/>
            <person name="Matheny P.B."/>
            <person name="Labbe J."/>
            <person name="Martin F.M."/>
        </authorList>
    </citation>
    <scope>NUCLEOTIDE SEQUENCE</scope>
    <source>
        <strain evidence="1">FP105234-sp</strain>
    </source>
</reference>
<comment type="caution">
    <text evidence="1">The sequence shown here is derived from an EMBL/GenBank/DDBJ whole genome shotgun (WGS) entry which is preliminary data.</text>
</comment>
<dbReference type="Proteomes" id="UP000814033">
    <property type="component" value="Unassembled WGS sequence"/>
</dbReference>
<reference evidence="1" key="1">
    <citation type="submission" date="2021-02" db="EMBL/GenBank/DDBJ databases">
        <authorList>
            <consortium name="DOE Joint Genome Institute"/>
            <person name="Ahrendt S."/>
            <person name="Looney B.P."/>
            <person name="Miyauchi S."/>
            <person name="Morin E."/>
            <person name="Drula E."/>
            <person name="Courty P.E."/>
            <person name="Chicoki N."/>
            <person name="Fauchery L."/>
            <person name="Kohler A."/>
            <person name="Kuo A."/>
            <person name="Labutti K."/>
            <person name="Pangilinan J."/>
            <person name="Lipzen A."/>
            <person name="Riley R."/>
            <person name="Andreopoulos W."/>
            <person name="He G."/>
            <person name="Johnson J."/>
            <person name="Barry K.W."/>
            <person name="Grigoriev I.V."/>
            <person name="Nagy L."/>
            <person name="Hibbett D."/>
            <person name="Henrissat B."/>
            <person name="Matheny P.B."/>
            <person name="Labbe J."/>
            <person name="Martin F."/>
        </authorList>
    </citation>
    <scope>NUCLEOTIDE SEQUENCE</scope>
    <source>
        <strain evidence="1">FP105234-sp</strain>
    </source>
</reference>